<evidence type="ECO:0000256" key="6">
    <source>
        <dbReference type="ARBA" id="ARBA00034808"/>
    </source>
</evidence>
<evidence type="ECO:0000256" key="7">
    <source>
        <dbReference type="ARBA" id="ARBA00044542"/>
    </source>
</evidence>
<dbReference type="GO" id="GO:0005694">
    <property type="term" value="C:chromosome"/>
    <property type="evidence" value="ECO:0007669"/>
    <property type="project" value="TreeGrafter"/>
</dbReference>
<dbReference type="InterPro" id="IPR027417">
    <property type="entry name" value="P-loop_NTPase"/>
</dbReference>
<dbReference type="PANTHER" id="PTHR13710:SF153">
    <property type="entry name" value="RECQ-LIKE DNA HELICASE BLM"/>
    <property type="match status" value="1"/>
</dbReference>
<evidence type="ECO:0000256" key="1">
    <source>
        <dbReference type="ARBA" id="ARBA00005446"/>
    </source>
</evidence>
<dbReference type="PANTHER" id="PTHR13710">
    <property type="entry name" value="DNA HELICASE RECQ FAMILY MEMBER"/>
    <property type="match status" value="1"/>
</dbReference>
<dbReference type="InParanoid" id="A0A1X7V1D6"/>
<dbReference type="Pfam" id="PF00271">
    <property type="entry name" value="Helicase_C"/>
    <property type="match status" value="1"/>
</dbReference>
<dbReference type="AlphaFoldDB" id="A0A1X7V1D6"/>
<protein>
    <recommendedName>
        <fullName evidence="6">DNA 3'-5' helicase</fullName>
        <ecNumber evidence="6">5.6.2.4</ecNumber>
    </recommendedName>
    <alternativeName>
        <fullName evidence="7">DNA 3'-5' helicase BLM</fullName>
    </alternativeName>
</protein>
<evidence type="ECO:0000256" key="3">
    <source>
        <dbReference type="ARBA" id="ARBA00023235"/>
    </source>
</evidence>
<dbReference type="EnsemblMetazoa" id="Aqu2.1.33823_001">
    <property type="protein sequence ID" value="Aqu2.1.33823_001"/>
    <property type="gene ID" value="Aqu2.1.33823"/>
</dbReference>
<dbReference type="GO" id="GO:0005634">
    <property type="term" value="C:nucleus"/>
    <property type="evidence" value="ECO:0007669"/>
    <property type="project" value="TreeGrafter"/>
</dbReference>
<dbReference type="GO" id="GO:0000724">
    <property type="term" value="P:double-strand break repair via homologous recombination"/>
    <property type="evidence" value="ECO:0007669"/>
    <property type="project" value="TreeGrafter"/>
</dbReference>
<evidence type="ECO:0000313" key="9">
    <source>
        <dbReference type="EnsemblMetazoa" id="Aqu2.1.33823_001"/>
    </source>
</evidence>
<dbReference type="EC" id="5.6.2.4" evidence="6"/>
<comment type="catalytic activity">
    <reaction evidence="5">
        <text>Couples ATP hydrolysis with the unwinding of duplex DNA by translocating in the 3'-5' direction.</text>
        <dbReference type="EC" id="5.6.2.4"/>
    </reaction>
</comment>
<accession>A0A1X7V1D6</accession>
<sequence length="172" mass="19478">MEGNDVFVCLPTGFGKSHRYFCLPSLIDIIRNKVVNSLAKVLSPLVVLMFDQMEILRSKVVIVTVVYGNKADDSESQKQSILKLYTYPNGHLRIVIATVAFGMGIDCPSIRRVIHWGPPTDLKGYIQETGRTGHDGKKANVTLYYSKRDISFQYRRKKACHHTSDILLFVED</sequence>
<dbReference type="GO" id="GO:0003677">
    <property type="term" value="F:DNA binding"/>
    <property type="evidence" value="ECO:0007669"/>
    <property type="project" value="UniProtKB-KW"/>
</dbReference>
<dbReference type="InterPro" id="IPR001650">
    <property type="entry name" value="Helicase_C-like"/>
</dbReference>
<evidence type="ECO:0000256" key="4">
    <source>
        <dbReference type="ARBA" id="ARBA00023242"/>
    </source>
</evidence>
<dbReference type="GO" id="GO:0009378">
    <property type="term" value="F:four-way junction helicase activity"/>
    <property type="evidence" value="ECO:0007669"/>
    <property type="project" value="TreeGrafter"/>
</dbReference>
<proteinExistence type="inferred from homology"/>
<dbReference type="SMART" id="SM00490">
    <property type="entry name" value="HELICc"/>
    <property type="match status" value="1"/>
</dbReference>
<reference evidence="9" key="1">
    <citation type="submission" date="2017-05" db="UniProtKB">
        <authorList>
            <consortium name="EnsemblMetazoa"/>
        </authorList>
    </citation>
    <scope>IDENTIFICATION</scope>
</reference>
<comment type="similarity">
    <text evidence="1">Belongs to the helicase family. RecQ subfamily.</text>
</comment>
<evidence type="ECO:0000256" key="2">
    <source>
        <dbReference type="ARBA" id="ARBA00023125"/>
    </source>
</evidence>
<evidence type="ECO:0000256" key="5">
    <source>
        <dbReference type="ARBA" id="ARBA00034617"/>
    </source>
</evidence>
<dbReference type="eggNOG" id="KOG0352">
    <property type="taxonomic scope" value="Eukaryota"/>
</dbReference>
<feature type="domain" description="Helicase C-terminal" evidence="8">
    <location>
        <begin position="22"/>
        <end position="172"/>
    </location>
</feature>
<dbReference type="STRING" id="400682.A0A1X7V1D6"/>
<dbReference type="PROSITE" id="PS51194">
    <property type="entry name" value="HELICASE_CTER"/>
    <property type="match status" value="1"/>
</dbReference>
<dbReference type="GO" id="GO:0043138">
    <property type="term" value="F:3'-5' DNA helicase activity"/>
    <property type="evidence" value="ECO:0007669"/>
    <property type="project" value="UniProtKB-EC"/>
</dbReference>
<keyword evidence="2" id="KW-0238">DNA-binding</keyword>
<evidence type="ECO:0000259" key="8">
    <source>
        <dbReference type="PROSITE" id="PS51194"/>
    </source>
</evidence>
<name>A0A1X7V1D6_AMPQE</name>
<dbReference type="SUPFAM" id="SSF52540">
    <property type="entry name" value="P-loop containing nucleoside triphosphate hydrolases"/>
    <property type="match status" value="1"/>
</dbReference>
<keyword evidence="3" id="KW-0413">Isomerase</keyword>
<dbReference type="GO" id="GO:0005737">
    <property type="term" value="C:cytoplasm"/>
    <property type="evidence" value="ECO:0007669"/>
    <property type="project" value="TreeGrafter"/>
</dbReference>
<keyword evidence="4" id="KW-0539">Nucleus</keyword>
<organism evidence="9">
    <name type="scientific">Amphimedon queenslandica</name>
    <name type="common">Sponge</name>
    <dbReference type="NCBI Taxonomy" id="400682"/>
    <lineage>
        <taxon>Eukaryota</taxon>
        <taxon>Metazoa</taxon>
        <taxon>Porifera</taxon>
        <taxon>Demospongiae</taxon>
        <taxon>Heteroscleromorpha</taxon>
        <taxon>Haplosclerida</taxon>
        <taxon>Niphatidae</taxon>
        <taxon>Amphimedon</taxon>
    </lineage>
</organism>
<dbReference type="Gene3D" id="3.40.50.300">
    <property type="entry name" value="P-loop containing nucleotide triphosphate hydrolases"/>
    <property type="match status" value="1"/>
</dbReference>